<feature type="domain" description="Response regulatory" evidence="2">
    <location>
        <begin position="20"/>
        <end position="142"/>
    </location>
</feature>
<proteinExistence type="predicted"/>
<evidence type="ECO:0000313" key="4">
    <source>
        <dbReference type="Proteomes" id="UP000011591"/>
    </source>
</evidence>
<dbReference type="Proteomes" id="UP000011591">
    <property type="component" value="Unassembled WGS sequence"/>
</dbReference>
<dbReference type="InterPro" id="IPR052893">
    <property type="entry name" value="TCS_response_regulator"/>
</dbReference>
<accession>M0ANS5</accession>
<keyword evidence="4" id="KW-1185">Reference proteome</keyword>
<dbReference type="OrthoDB" id="9652at2157"/>
<dbReference type="InterPro" id="IPR011006">
    <property type="entry name" value="CheY-like_superfamily"/>
</dbReference>
<dbReference type="Pfam" id="PF00072">
    <property type="entry name" value="Response_reg"/>
    <property type="match status" value="1"/>
</dbReference>
<dbReference type="CDD" id="cd17557">
    <property type="entry name" value="REC_Rcp-like"/>
    <property type="match status" value="1"/>
</dbReference>
<feature type="modified residue" description="4-aspartylphosphate" evidence="1">
    <location>
        <position position="75"/>
    </location>
</feature>
<evidence type="ECO:0000256" key="1">
    <source>
        <dbReference type="PROSITE-ProRule" id="PRU00169"/>
    </source>
</evidence>
<dbReference type="AlphaFoldDB" id="M0ANS5"/>
<dbReference type="GO" id="GO:0000160">
    <property type="term" value="P:phosphorelay signal transduction system"/>
    <property type="evidence" value="ECO:0007669"/>
    <property type="project" value="InterPro"/>
</dbReference>
<comment type="caution">
    <text evidence="3">The sequence shown here is derived from an EMBL/GenBank/DDBJ whole genome shotgun (WGS) entry which is preliminary data.</text>
</comment>
<dbReference type="SUPFAM" id="SSF52172">
    <property type="entry name" value="CheY-like"/>
    <property type="match status" value="1"/>
</dbReference>
<name>M0ANS5_9EURY</name>
<dbReference type="EMBL" id="AOIP01000056">
    <property type="protein sequence ID" value="ELY99582.1"/>
    <property type="molecule type" value="Genomic_DNA"/>
</dbReference>
<dbReference type="Gene3D" id="3.40.50.2300">
    <property type="match status" value="1"/>
</dbReference>
<dbReference type="RefSeq" id="WP_006667374.1">
    <property type="nucleotide sequence ID" value="NZ_AOIP01000056.1"/>
</dbReference>
<evidence type="ECO:0000313" key="3">
    <source>
        <dbReference type="EMBL" id="ELY99582.1"/>
    </source>
</evidence>
<organism evidence="3 4">
    <name type="scientific">Natrialba aegyptia DSM 13077</name>
    <dbReference type="NCBI Taxonomy" id="1227491"/>
    <lineage>
        <taxon>Archaea</taxon>
        <taxon>Methanobacteriati</taxon>
        <taxon>Methanobacteriota</taxon>
        <taxon>Stenosarchaea group</taxon>
        <taxon>Halobacteria</taxon>
        <taxon>Halobacteriales</taxon>
        <taxon>Natrialbaceae</taxon>
        <taxon>Natrialba</taxon>
    </lineage>
</organism>
<dbReference type="PANTHER" id="PTHR44520">
    <property type="entry name" value="RESPONSE REGULATOR RCP1-RELATED"/>
    <property type="match status" value="1"/>
</dbReference>
<gene>
    <name evidence="3" type="ORF">C480_19964</name>
</gene>
<keyword evidence="1" id="KW-0597">Phosphoprotein</keyword>
<sequence>MGCSCTQSETHHSTNRNPIDILLIDDNVGDIRLTKEALNETGIDHSLKTFSDGENALDHLLEDNPQSFPDLILLDFHLPGKNGNEILKTIREDHRLQHLPVIILTSSEAKEDILQCYEAAANAYLTKPTKYTDLISMMEAVEEFWIKQVQLPSNQ</sequence>
<protein>
    <submittedName>
        <fullName evidence="3">Response regulator receiver protein</fullName>
    </submittedName>
</protein>
<dbReference type="PROSITE" id="PS50110">
    <property type="entry name" value="RESPONSE_REGULATORY"/>
    <property type="match status" value="1"/>
</dbReference>
<evidence type="ECO:0000259" key="2">
    <source>
        <dbReference type="PROSITE" id="PS50110"/>
    </source>
</evidence>
<dbReference type="SMART" id="SM00448">
    <property type="entry name" value="REC"/>
    <property type="match status" value="1"/>
</dbReference>
<dbReference type="InterPro" id="IPR001789">
    <property type="entry name" value="Sig_transdc_resp-reg_receiver"/>
</dbReference>
<reference evidence="3 4" key="1">
    <citation type="journal article" date="2014" name="PLoS Genet.">
        <title>Phylogenetically driven sequencing of extremely halophilic archaea reveals strategies for static and dynamic osmo-response.</title>
        <authorList>
            <person name="Becker E.A."/>
            <person name="Seitzer P.M."/>
            <person name="Tritt A."/>
            <person name="Larsen D."/>
            <person name="Krusor M."/>
            <person name="Yao A.I."/>
            <person name="Wu D."/>
            <person name="Madern D."/>
            <person name="Eisen J.A."/>
            <person name="Darling A.E."/>
            <person name="Facciotti M.T."/>
        </authorList>
    </citation>
    <scope>NUCLEOTIDE SEQUENCE [LARGE SCALE GENOMIC DNA]</scope>
    <source>
        <strain evidence="3 4">DSM 13077</strain>
    </source>
</reference>
<dbReference type="PANTHER" id="PTHR44520:SF2">
    <property type="entry name" value="RESPONSE REGULATOR RCP1"/>
    <property type="match status" value="1"/>
</dbReference>